<comment type="caution">
    <text evidence="1">The sequence shown here is derived from an EMBL/GenBank/DDBJ whole genome shotgun (WGS) entry which is preliminary data.</text>
</comment>
<name>A0AAD3XHY8_NEPGR</name>
<evidence type="ECO:0000313" key="2">
    <source>
        <dbReference type="Proteomes" id="UP001279734"/>
    </source>
</evidence>
<organism evidence="1 2">
    <name type="scientific">Nepenthes gracilis</name>
    <name type="common">Slender pitcher plant</name>
    <dbReference type="NCBI Taxonomy" id="150966"/>
    <lineage>
        <taxon>Eukaryota</taxon>
        <taxon>Viridiplantae</taxon>
        <taxon>Streptophyta</taxon>
        <taxon>Embryophyta</taxon>
        <taxon>Tracheophyta</taxon>
        <taxon>Spermatophyta</taxon>
        <taxon>Magnoliopsida</taxon>
        <taxon>eudicotyledons</taxon>
        <taxon>Gunneridae</taxon>
        <taxon>Pentapetalae</taxon>
        <taxon>Caryophyllales</taxon>
        <taxon>Nepenthaceae</taxon>
        <taxon>Nepenthes</taxon>
    </lineage>
</organism>
<dbReference type="EMBL" id="BSYO01000005">
    <property type="protein sequence ID" value="GMH04981.1"/>
    <property type="molecule type" value="Genomic_DNA"/>
</dbReference>
<dbReference type="AlphaFoldDB" id="A0AAD3XHY8"/>
<dbReference type="Proteomes" id="UP001279734">
    <property type="component" value="Unassembled WGS sequence"/>
</dbReference>
<protein>
    <submittedName>
        <fullName evidence="1">Uncharacterized protein</fullName>
    </submittedName>
</protein>
<gene>
    <name evidence="1" type="ORF">Nepgr_006821</name>
</gene>
<evidence type="ECO:0000313" key="1">
    <source>
        <dbReference type="EMBL" id="GMH04981.1"/>
    </source>
</evidence>
<reference evidence="1" key="1">
    <citation type="submission" date="2023-05" db="EMBL/GenBank/DDBJ databases">
        <title>Nepenthes gracilis genome sequencing.</title>
        <authorList>
            <person name="Fukushima K."/>
        </authorList>
    </citation>
    <scope>NUCLEOTIDE SEQUENCE</scope>
    <source>
        <strain evidence="1">SING2019-196</strain>
    </source>
</reference>
<sequence>MTESSICWLKFADRGDFAINRAVLTEIHYCRDGRSARDSVGQVALFRGDVDESEILETTEMLMISRGLHAVLLSIFEMQFAVDLLMAGTCCYSASSPFRFLLPFGL</sequence>
<keyword evidence="2" id="KW-1185">Reference proteome</keyword>
<proteinExistence type="predicted"/>
<accession>A0AAD3XHY8</accession>